<organism evidence="1 2">
    <name type="scientific">Schaedlerella arabinosiphila</name>
    <dbReference type="NCBI Taxonomy" id="2044587"/>
    <lineage>
        <taxon>Bacteria</taxon>
        <taxon>Bacillati</taxon>
        <taxon>Bacillota</taxon>
        <taxon>Clostridia</taxon>
        <taxon>Lachnospirales</taxon>
        <taxon>Lachnospiraceae</taxon>
        <taxon>Schaedlerella</taxon>
    </lineage>
</organism>
<evidence type="ECO:0000313" key="1">
    <source>
        <dbReference type="EMBL" id="NDO68094.1"/>
    </source>
</evidence>
<proteinExistence type="predicted"/>
<protein>
    <recommendedName>
        <fullName evidence="3">DUF4352 domain-containing protein</fullName>
    </recommendedName>
</protein>
<sequence length="182" mass="20945">MRRTKRTFMAAGIILLVLLAAGYRNINRKIPPAVLNEARIGEQLEFQDGVMISVVSYRFLSDEEQEQLVAKMDREPMVGFKILEVKLTIENTTAENKKIIMTDLYVEGIGMGNGISKGIIDVSGDCYSSLQQELQPGESRQICFPYDILKNEIFEREWERIEEREFWLVFSSYPVKNKLLLS</sequence>
<evidence type="ECO:0000313" key="2">
    <source>
        <dbReference type="Proteomes" id="UP000474104"/>
    </source>
</evidence>
<dbReference type="AlphaFoldDB" id="A0A9X5H570"/>
<reference evidence="1 2" key="1">
    <citation type="submission" date="2019-07" db="EMBL/GenBank/DDBJ databases">
        <title>Draft genome sequences of 15 bacterial species constituting the stable defined intestinal microbiota of the GM15 gnotobiotic mouse model.</title>
        <authorList>
            <person name="Elie C."/>
            <person name="Mathieu A."/>
            <person name="Saliou A."/>
            <person name="Darnaud M."/>
            <person name="Leulier F."/>
            <person name="Tamellini A."/>
        </authorList>
    </citation>
    <scope>NUCLEOTIDE SEQUENCE [LARGE SCALE GENOMIC DNA]</scope>
    <source>
        <strain evidence="2">ASF 502</strain>
    </source>
</reference>
<gene>
    <name evidence="1" type="ORF">FMM80_04975</name>
</gene>
<dbReference type="EMBL" id="VIRB01000034">
    <property type="protein sequence ID" value="NDO68094.1"/>
    <property type="molecule type" value="Genomic_DNA"/>
</dbReference>
<comment type="caution">
    <text evidence="1">The sequence shown here is derived from an EMBL/GenBank/DDBJ whole genome shotgun (WGS) entry which is preliminary data.</text>
</comment>
<evidence type="ECO:0008006" key="3">
    <source>
        <dbReference type="Google" id="ProtNLM"/>
    </source>
</evidence>
<dbReference type="RefSeq" id="WP_044989923.1">
    <property type="nucleotide sequence ID" value="NZ_VIRB01000034.1"/>
</dbReference>
<dbReference type="Proteomes" id="UP000474104">
    <property type="component" value="Unassembled WGS sequence"/>
</dbReference>
<dbReference type="OrthoDB" id="2066451at2"/>
<name>A0A9X5H570_9FIRM</name>
<accession>A0A9X5H570</accession>